<dbReference type="Pfam" id="PF04143">
    <property type="entry name" value="Sulf_transp"/>
    <property type="match status" value="1"/>
</dbReference>
<dbReference type="InterPro" id="IPR007272">
    <property type="entry name" value="Sulf_transp_TsuA/YedE"/>
</dbReference>
<gene>
    <name evidence="2" type="ORF">FNB79_16150</name>
</gene>
<dbReference type="Proteomes" id="UP000319209">
    <property type="component" value="Chromosome"/>
</dbReference>
<sequence length="137" mass="15230">MKKIIYILLGLVFGVIMYKSEAASWFRIYEMFRFESFHMYGIIGTALAFGILFVQIIKKFKIKDIDGQPIVIEDKEKSVPRYLIGGIIFGLGWALAGACPGPIFVLVGAGFVPILILLLSAVLGTFVYGLLKDKLPH</sequence>
<accession>A0A516GVA9</accession>
<keyword evidence="1" id="KW-1133">Transmembrane helix</keyword>
<keyword evidence="1" id="KW-0812">Transmembrane</keyword>
<dbReference type="EMBL" id="CP041637">
    <property type="protein sequence ID" value="QDO95436.1"/>
    <property type="molecule type" value="Genomic_DNA"/>
</dbReference>
<keyword evidence="1" id="KW-0472">Membrane</keyword>
<keyword evidence="3" id="KW-1185">Reference proteome</keyword>
<evidence type="ECO:0000256" key="1">
    <source>
        <dbReference type="SAM" id="Phobius"/>
    </source>
</evidence>
<dbReference type="OrthoDB" id="9790409at2"/>
<feature type="transmembrane region" description="Helical" evidence="1">
    <location>
        <begin position="38"/>
        <end position="57"/>
    </location>
</feature>
<protein>
    <submittedName>
        <fullName evidence="2">YeeE/YedE family protein</fullName>
    </submittedName>
</protein>
<organism evidence="2 3">
    <name type="scientific">Formosa sediminum</name>
    <dbReference type="NCBI Taxonomy" id="2594004"/>
    <lineage>
        <taxon>Bacteria</taxon>
        <taxon>Pseudomonadati</taxon>
        <taxon>Bacteroidota</taxon>
        <taxon>Flavobacteriia</taxon>
        <taxon>Flavobacteriales</taxon>
        <taxon>Flavobacteriaceae</taxon>
        <taxon>Formosa</taxon>
    </lineage>
</organism>
<name>A0A516GVA9_9FLAO</name>
<proteinExistence type="predicted"/>
<evidence type="ECO:0000313" key="3">
    <source>
        <dbReference type="Proteomes" id="UP000319209"/>
    </source>
</evidence>
<dbReference type="AlphaFoldDB" id="A0A516GVA9"/>
<feature type="transmembrane region" description="Helical" evidence="1">
    <location>
        <begin position="78"/>
        <end position="96"/>
    </location>
</feature>
<dbReference type="KEGG" id="fop:FNB79_16150"/>
<evidence type="ECO:0000313" key="2">
    <source>
        <dbReference type="EMBL" id="QDO95436.1"/>
    </source>
</evidence>
<dbReference type="RefSeq" id="WP_143382342.1">
    <property type="nucleotide sequence ID" value="NZ_CP041637.1"/>
</dbReference>
<feature type="transmembrane region" description="Helical" evidence="1">
    <location>
        <begin position="102"/>
        <end position="131"/>
    </location>
</feature>
<reference evidence="2 3" key="1">
    <citation type="submission" date="2019-07" db="EMBL/GenBank/DDBJ databases">
        <title>Genome sequencing for Formosa sp. PS13.</title>
        <authorList>
            <person name="Park S.-J."/>
        </authorList>
    </citation>
    <scope>NUCLEOTIDE SEQUENCE [LARGE SCALE GENOMIC DNA]</scope>
    <source>
        <strain evidence="2 3">PS13</strain>
    </source>
</reference>